<sequence length="199" mass="21200">MKSYLAAPLAVLALAACASTPANPSKDVSRAEVEADLQYPTYDRDDIVGEAGNFFGQASAEMAEVIQDIFAKQGRPQAYIAGEEAGGAIGVGVTYGKGMLYRPGFAPIEVYWQGPSLGFDLGADASKVFTLVYDLGPTENLYQRFPGGQGNFYFVGGVAATALTNGETTVVPMRSGVGARAGINIEYMKFSNNRRWIPF</sequence>
<keyword evidence="1" id="KW-0732">Signal</keyword>
<proteinExistence type="predicted"/>
<evidence type="ECO:0008006" key="4">
    <source>
        <dbReference type="Google" id="ProtNLM"/>
    </source>
</evidence>
<keyword evidence="3" id="KW-1185">Reference proteome</keyword>
<dbReference type="RefSeq" id="WP_183815951.1">
    <property type="nucleotide sequence ID" value="NZ_JACHOB010000001.1"/>
</dbReference>
<dbReference type="AlphaFoldDB" id="A0A840I1V6"/>
<evidence type="ECO:0000313" key="2">
    <source>
        <dbReference type="EMBL" id="MBB4658263.1"/>
    </source>
</evidence>
<feature type="chain" id="PRO_5033041453" description="DUF1134 domain-containing protein" evidence="1">
    <location>
        <begin position="19"/>
        <end position="199"/>
    </location>
</feature>
<name>A0A840I1V6_9PROT</name>
<feature type="signal peptide" evidence="1">
    <location>
        <begin position="1"/>
        <end position="18"/>
    </location>
</feature>
<evidence type="ECO:0000256" key="1">
    <source>
        <dbReference type="SAM" id="SignalP"/>
    </source>
</evidence>
<organism evidence="2 3">
    <name type="scientific">Parvularcula dongshanensis</name>
    <dbReference type="NCBI Taxonomy" id="1173995"/>
    <lineage>
        <taxon>Bacteria</taxon>
        <taxon>Pseudomonadati</taxon>
        <taxon>Pseudomonadota</taxon>
        <taxon>Alphaproteobacteria</taxon>
        <taxon>Parvularculales</taxon>
        <taxon>Parvularculaceae</taxon>
        <taxon>Parvularcula</taxon>
    </lineage>
</organism>
<protein>
    <recommendedName>
        <fullName evidence="4">DUF1134 domain-containing protein</fullName>
    </recommendedName>
</protein>
<dbReference type="InterPro" id="IPR008325">
    <property type="entry name" value="EipA-like"/>
</dbReference>
<dbReference type="EMBL" id="JACHOB010000001">
    <property type="protein sequence ID" value="MBB4658263.1"/>
    <property type="molecule type" value="Genomic_DNA"/>
</dbReference>
<evidence type="ECO:0000313" key="3">
    <source>
        <dbReference type="Proteomes" id="UP000563524"/>
    </source>
</evidence>
<accession>A0A840I1V6</accession>
<gene>
    <name evidence="2" type="ORF">GGQ59_000763</name>
</gene>
<dbReference type="PROSITE" id="PS51257">
    <property type="entry name" value="PROKAR_LIPOPROTEIN"/>
    <property type="match status" value="1"/>
</dbReference>
<comment type="caution">
    <text evidence="2">The sequence shown here is derived from an EMBL/GenBank/DDBJ whole genome shotgun (WGS) entry which is preliminary data.</text>
</comment>
<dbReference type="Proteomes" id="UP000563524">
    <property type="component" value="Unassembled WGS sequence"/>
</dbReference>
<reference evidence="2 3" key="1">
    <citation type="submission" date="2020-08" db="EMBL/GenBank/DDBJ databases">
        <title>Genomic Encyclopedia of Type Strains, Phase IV (KMG-IV): sequencing the most valuable type-strain genomes for metagenomic binning, comparative biology and taxonomic classification.</title>
        <authorList>
            <person name="Goeker M."/>
        </authorList>
    </citation>
    <scope>NUCLEOTIDE SEQUENCE [LARGE SCALE GENOMIC DNA]</scope>
    <source>
        <strain evidence="2 3">DSM 102850</strain>
    </source>
</reference>
<dbReference type="Pfam" id="PF06577">
    <property type="entry name" value="EipA"/>
    <property type="match status" value="1"/>
</dbReference>